<sequence>MAEVKRIATGAIEENCYIIYENLTALIVDPGNDFQKIMNAIEELQVTPAAILLTHCHYDHIGALEETRTTYNIPVYVSSLEKDWLGNPELNLSAHGDKPIIAQPAEFEFELMKDYTLGGLTFRVVPTPGHSPGGISFIFEDFVITGDALFKGSIGRSDLPGSNPEALLEGIREQLFNLEDEMRIYPGHGGASTIGDEKLTNPFFN</sequence>
<keyword evidence="3" id="KW-0378">Hydrolase</keyword>
<comment type="caution">
    <text evidence="6">The sequence shown here is derived from an EMBL/GenBank/DDBJ whole genome shotgun (WGS) entry which is preliminary data.</text>
</comment>
<dbReference type="PANTHER" id="PTHR46233">
    <property type="entry name" value="HYDROXYACYLGLUTATHIONE HYDROLASE GLOC"/>
    <property type="match status" value="1"/>
</dbReference>
<proteinExistence type="predicted"/>
<dbReference type="InterPro" id="IPR051453">
    <property type="entry name" value="MBL_Glyoxalase_II"/>
</dbReference>
<dbReference type="Gene3D" id="3.60.15.10">
    <property type="entry name" value="Ribonuclease Z/Hydroxyacylglutathione hydrolase-like"/>
    <property type="match status" value="1"/>
</dbReference>
<organism evidence="6 7">
    <name type="scientific">Carnobacterium antarcticum</name>
    <dbReference type="NCBI Taxonomy" id="2126436"/>
    <lineage>
        <taxon>Bacteria</taxon>
        <taxon>Bacillati</taxon>
        <taxon>Bacillota</taxon>
        <taxon>Bacilli</taxon>
        <taxon>Lactobacillales</taxon>
        <taxon>Carnobacteriaceae</taxon>
        <taxon>Carnobacterium</taxon>
    </lineage>
</organism>
<comment type="cofactor">
    <cofactor evidence="1">
        <name>Zn(2+)</name>
        <dbReference type="ChEBI" id="CHEBI:29105"/>
    </cofactor>
</comment>
<name>A0ABW4NK70_9LACT</name>
<dbReference type="Pfam" id="PF00753">
    <property type="entry name" value="Lactamase_B"/>
    <property type="match status" value="1"/>
</dbReference>
<keyword evidence="7" id="KW-1185">Reference proteome</keyword>
<dbReference type="RefSeq" id="WP_058919216.1">
    <property type="nucleotide sequence ID" value="NZ_JBHSQC010000015.1"/>
</dbReference>
<evidence type="ECO:0000256" key="3">
    <source>
        <dbReference type="ARBA" id="ARBA00022801"/>
    </source>
</evidence>
<evidence type="ECO:0000256" key="1">
    <source>
        <dbReference type="ARBA" id="ARBA00001947"/>
    </source>
</evidence>
<dbReference type="InterPro" id="IPR036866">
    <property type="entry name" value="RibonucZ/Hydroxyglut_hydro"/>
</dbReference>
<dbReference type="Proteomes" id="UP001597285">
    <property type="component" value="Unassembled WGS sequence"/>
</dbReference>
<dbReference type="EMBL" id="JBHUFF010000008">
    <property type="protein sequence ID" value="MFD1798814.1"/>
    <property type="molecule type" value="Genomic_DNA"/>
</dbReference>
<reference evidence="7" key="1">
    <citation type="journal article" date="2019" name="Int. J. Syst. Evol. Microbiol.">
        <title>The Global Catalogue of Microorganisms (GCM) 10K type strain sequencing project: providing services to taxonomists for standard genome sequencing and annotation.</title>
        <authorList>
            <consortium name="The Broad Institute Genomics Platform"/>
            <consortium name="The Broad Institute Genome Sequencing Center for Infectious Disease"/>
            <person name="Wu L."/>
            <person name="Ma J."/>
        </authorList>
    </citation>
    <scope>NUCLEOTIDE SEQUENCE [LARGE SCALE GENOMIC DNA]</scope>
    <source>
        <strain evidence="7">KCTC 42143</strain>
    </source>
</reference>
<feature type="domain" description="Metallo-beta-lactamase" evidence="5">
    <location>
        <begin position="13"/>
        <end position="188"/>
    </location>
</feature>
<evidence type="ECO:0000259" key="5">
    <source>
        <dbReference type="SMART" id="SM00849"/>
    </source>
</evidence>
<protein>
    <submittedName>
        <fullName evidence="6">MBL fold metallo-hydrolase</fullName>
    </submittedName>
</protein>
<dbReference type="SMART" id="SM00849">
    <property type="entry name" value="Lactamase_B"/>
    <property type="match status" value="1"/>
</dbReference>
<evidence type="ECO:0000313" key="6">
    <source>
        <dbReference type="EMBL" id="MFD1798814.1"/>
    </source>
</evidence>
<dbReference type="SUPFAM" id="SSF56281">
    <property type="entry name" value="Metallo-hydrolase/oxidoreductase"/>
    <property type="match status" value="1"/>
</dbReference>
<dbReference type="PANTHER" id="PTHR46233:SF3">
    <property type="entry name" value="HYDROXYACYLGLUTATHIONE HYDROLASE GLOC"/>
    <property type="match status" value="1"/>
</dbReference>
<accession>A0ABW4NK70</accession>
<keyword evidence="2" id="KW-0479">Metal-binding</keyword>
<keyword evidence="4" id="KW-0862">Zinc</keyword>
<evidence type="ECO:0000313" key="7">
    <source>
        <dbReference type="Proteomes" id="UP001597285"/>
    </source>
</evidence>
<gene>
    <name evidence="6" type="ORF">ACFSBK_02925</name>
</gene>
<evidence type="ECO:0000256" key="4">
    <source>
        <dbReference type="ARBA" id="ARBA00022833"/>
    </source>
</evidence>
<dbReference type="CDD" id="cd06262">
    <property type="entry name" value="metallo-hydrolase-like_MBL-fold"/>
    <property type="match status" value="1"/>
</dbReference>
<evidence type="ECO:0000256" key="2">
    <source>
        <dbReference type="ARBA" id="ARBA00022723"/>
    </source>
</evidence>
<dbReference type="InterPro" id="IPR001279">
    <property type="entry name" value="Metallo-B-lactamas"/>
</dbReference>